<dbReference type="Pfam" id="PF04932">
    <property type="entry name" value="Wzy_C"/>
    <property type="match status" value="1"/>
</dbReference>
<dbReference type="InterPro" id="IPR007016">
    <property type="entry name" value="O-antigen_ligase-rel_domated"/>
</dbReference>
<feature type="domain" description="O-antigen ligase-related" evidence="6">
    <location>
        <begin position="201"/>
        <end position="337"/>
    </location>
</feature>
<evidence type="ECO:0000256" key="1">
    <source>
        <dbReference type="ARBA" id="ARBA00004141"/>
    </source>
</evidence>
<name>A0A512IA79_9MICC</name>
<gene>
    <name evidence="7" type="ORF">KTU01_07190</name>
</gene>
<feature type="transmembrane region" description="Helical" evidence="5">
    <location>
        <begin position="72"/>
        <end position="90"/>
    </location>
</feature>
<comment type="subcellular location">
    <subcellularLocation>
        <location evidence="1">Membrane</location>
        <topology evidence="1">Multi-pass membrane protein</topology>
    </subcellularLocation>
</comment>
<feature type="transmembrane region" description="Helical" evidence="5">
    <location>
        <begin position="40"/>
        <end position="60"/>
    </location>
</feature>
<dbReference type="InterPro" id="IPR051533">
    <property type="entry name" value="WaaL-like"/>
</dbReference>
<dbReference type="Proteomes" id="UP000321103">
    <property type="component" value="Unassembled WGS sequence"/>
</dbReference>
<feature type="transmembrane region" description="Helical" evidence="5">
    <location>
        <begin position="129"/>
        <end position="147"/>
    </location>
</feature>
<dbReference type="STRING" id="388357.GCA_001580365_03241"/>
<feature type="transmembrane region" description="Helical" evidence="5">
    <location>
        <begin position="326"/>
        <end position="350"/>
    </location>
</feature>
<feature type="transmembrane region" description="Helical" evidence="5">
    <location>
        <begin position="167"/>
        <end position="188"/>
    </location>
</feature>
<dbReference type="PANTHER" id="PTHR37422">
    <property type="entry name" value="TEICHURONIC ACID BIOSYNTHESIS PROTEIN TUAE"/>
    <property type="match status" value="1"/>
</dbReference>
<evidence type="ECO:0000256" key="3">
    <source>
        <dbReference type="ARBA" id="ARBA00022989"/>
    </source>
</evidence>
<evidence type="ECO:0000313" key="8">
    <source>
        <dbReference type="Proteomes" id="UP000321103"/>
    </source>
</evidence>
<dbReference type="PANTHER" id="PTHR37422:SF13">
    <property type="entry name" value="LIPOPOLYSACCHARIDE BIOSYNTHESIS PROTEIN PA4999-RELATED"/>
    <property type="match status" value="1"/>
</dbReference>
<feature type="transmembrane region" description="Helical" evidence="5">
    <location>
        <begin position="96"/>
        <end position="117"/>
    </location>
</feature>
<evidence type="ECO:0000259" key="6">
    <source>
        <dbReference type="Pfam" id="PF04932"/>
    </source>
</evidence>
<feature type="transmembrane region" description="Helical" evidence="5">
    <location>
        <begin position="195"/>
        <end position="211"/>
    </location>
</feature>
<dbReference type="RefSeq" id="WP_147017394.1">
    <property type="nucleotide sequence ID" value="NZ_BJZS01000022.1"/>
</dbReference>
<sequence length="424" mass="43664">MMMNCPSTPQRIHLLAIARTLLYAGLFMVSLLVIRIGGEITVGDVLLIGAFLVTAADVALNGRPIKFGNGGVAAFALLFVGGVLTSFVAANPSGSATVAARVALLAFLIPWAMTVLLDTRRRLATGLSFLAAGAATCGAGSIVQLLVGDIIPGSQTTTGGRFPGFAVHVSDTGGVVCLAVVYGAGLLFSRGTVRRLAGVLSLALGLVGLILSGSVSGMIAAVVGIFALLIWHRLHLGKILALGALMVAGASWAISAMAVQDNALTPVERIKQATGLTGGDAGLNTSATRWESIVAGWEGFIQNLFLGAGLEPAAAVTAVDLPAHNFFVAALYQGGMIFTLGLVITLVRLVWRGLRSAWQRGVPAAAAAGMVTALVFAMTAPSFFNRYFWLPIALAAVAYQVERTQTRPVRRSSVAASTAPALVG</sequence>
<comment type="caution">
    <text evidence="7">The sequence shown here is derived from an EMBL/GenBank/DDBJ whole genome shotgun (WGS) entry which is preliminary data.</text>
</comment>
<feature type="transmembrane region" description="Helical" evidence="5">
    <location>
        <begin position="12"/>
        <end position="34"/>
    </location>
</feature>
<reference evidence="7 8" key="1">
    <citation type="submission" date="2019-07" db="EMBL/GenBank/DDBJ databases">
        <title>Whole genome shotgun sequence of Kocuria turfanensis NBRC 107627.</title>
        <authorList>
            <person name="Hosoyama A."/>
            <person name="Uohara A."/>
            <person name="Ohji S."/>
            <person name="Ichikawa N."/>
        </authorList>
    </citation>
    <scope>NUCLEOTIDE SEQUENCE [LARGE SCALE GENOMIC DNA]</scope>
    <source>
        <strain evidence="7 8">NBRC 107627</strain>
    </source>
</reference>
<keyword evidence="3 5" id="KW-1133">Transmembrane helix</keyword>
<evidence type="ECO:0000256" key="5">
    <source>
        <dbReference type="SAM" id="Phobius"/>
    </source>
</evidence>
<protein>
    <recommendedName>
        <fullName evidence="6">O-antigen ligase-related domain-containing protein</fullName>
    </recommendedName>
</protein>
<keyword evidence="4 5" id="KW-0472">Membrane</keyword>
<feature type="transmembrane region" description="Helical" evidence="5">
    <location>
        <begin position="362"/>
        <end position="380"/>
    </location>
</feature>
<organism evidence="7 8">
    <name type="scientific">Kocuria turfanensis</name>
    <dbReference type="NCBI Taxonomy" id="388357"/>
    <lineage>
        <taxon>Bacteria</taxon>
        <taxon>Bacillati</taxon>
        <taxon>Actinomycetota</taxon>
        <taxon>Actinomycetes</taxon>
        <taxon>Micrococcales</taxon>
        <taxon>Micrococcaceae</taxon>
        <taxon>Kocuria</taxon>
    </lineage>
</organism>
<accession>A0A512IA79</accession>
<proteinExistence type="predicted"/>
<evidence type="ECO:0000313" key="7">
    <source>
        <dbReference type="EMBL" id="GEO94596.1"/>
    </source>
</evidence>
<evidence type="ECO:0000256" key="4">
    <source>
        <dbReference type="ARBA" id="ARBA00023136"/>
    </source>
</evidence>
<dbReference type="GO" id="GO:0016020">
    <property type="term" value="C:membrane"/>
    <property type="evidence" value="ECO:0007669"/>
    <property type="project" value="UniProtKB-SubCell"/>
</dbReference>
<dbReference type="AlphaFoldDB" id="A0A512IA79"/>
<feature type="transmembrane region" description="Helical" evidence="5">
    <location>
        <begin position="239"/>
        <end position="259"/>
    </location>
</feature>
<keyword evidence="2 5" id="KW-0812">Transmembrane</keyword>
<keyword evidence="8" id="KW-1185">Reference proteome</keyword>
<dbReference type="EMBL" id="BJZS01000022">
    <property type="protein sequence ID" value="GEO94596.1"/>
    <property type="molecule type" value="Genomic_DNA"/>
</dbReference>
<evidence type="ECO:0000256" key="2">
    <source>
        <dbReference type="ARBA" id="ARBA00022692"/>
    </source>
</evidence>